<evidence type="ECO:0000259" key="1">
    <source>
        <dbReference type="Pfam" id="PF00534"/>
    </source>
</evidence>
<dbReference type="Pfam" id="PF00534">
    <property type="entry name" value="Glycos_transf_1"/>
    <property type="match status" value="1"/>
</dbReference>
<name>A0A5S3PTE0_9FLAO</name>
<keyword evidence="3" id="KW-1185">Reference proteome</keyword>
<dbReference type="CDD" id="cd03801">
    <property type="entry name" value="GT4_PimA-like"/>
    <property type="match status" value="1"/>
</dbReference>
<dbReference type="Proteomes" id="UP000310314">
    <property type="component" value="Unassembled WGS sequence"/>
</dbReference>
<dbReference type="EMBL" id="VATY01000001">
    <property type="protein sequence ID" value="TMM58223.1"/>
    <property type="molecule type" value="Genomic_DNA"/>
</dbReference>
<dbReference type="InterPro" id="IPR001296">
    <property type="entry name" value="Glyco_trans_1"/>
</dbReference>
<dbReference type="AlphaFoldDB" id="A0A5S3PTE0"/>
<dbReference type="Gene3D" id="3.40.50.2000">
    <property type="entry name" value="Glycogen Phosphorylase B"/>
    <property type="match status" value="2"/>
</dbReference>
<feature type="domain" description="Glycosyl transferase family 1" evidence="1">
    <location>
        <begin position="176"/>
        <end position="335"/>
    </location>
</feature>
<dbReference type="RefSeq" id="WP_138656155.1">
    <property type="nucleotide sequence ID" value="NZ_VATY01000001.1"/>
</dbReference>
<proteinExistence type="predicted"/>
<gene>
    <name evidence="2" type="ORF">FEE95_02000</name>
</gene>
<dbReference type="PANTHER" id="PTHR12526:SF630">
    <property type="entry name" value="GLYCOSYLTRANSFERASE"/>
    <property type="match status" value="1"/>
</dbReference>
<organism evidence="2 3">
    <name type="scientific">Maribacter algarum</name>
    <name type="common">ex Zhang et al. 2020</name>
    <dbReference type="NCBI Taxonomy" id="2578118"/>
    <lineage>
        <taxon>Bacteria</taxon>
        <taxon>Pseudomonadati</taxon>
        <taxon>Bacteroidota</taxon>
        <taxon>Flavobacteriia</taxon>
        <taxon>Flavobacteriales</taxon>
        <taxon>Flavobacteriaceae</taxon>
        <taxon>Maribacter</taxon>
    </lineage>
</organism>
<dbReference type="PANTHER" id="PTHR12526">
    <property type="entry name" value="GLYCOSYLTRANSFERASE"/>
    <property type="match status" value="1"/>
</dbReference>
<reference evidence="2 3" key="1">
    <citation type="submission" date="2019-05" db="EMBL/GenBank/DDBJ databases">
        <authorList>
            <person name="Zhang J.-Y."/>
            <person name="Feg X."/>
            <person name="Du Z.-J."/>
        </authorList>
    </citation>
    <scope>NUCLEOTIDE SEQUENCE [LARGE SCALE GENOMIC DNA]</scope>
    <source>
        <strain evidence="2 3">RZ26</strain>
    </source>
</reference>
<protein>
    <submittedName>
        <fullName evidence="2">Glycosyltransferase family 4 protein</fullName>
    </submittedName>
</protein>
<evidence type="ECO:0000313" key="2">
    <source>
        <dbReference type="EMBL" id="TMM58223.1"/>
    </source>
</evidence>
<dbReference type="GO" id="GO:0016757">
    <property type="term" value="F:glycosyltransferase activity"/>
    <property type="evidence" value="ECO:0007669"/>
    <property type="project" value="InterPro"/>
</dbReference>
<dbReference type="OrthoDB" id="791981at2"/>
<accession>A0A5S3PTE0</accession>
<dbReference type="SUPFAM" id="SSF53756">
    <property type="entry name" value="UDP-Glycosyltransferase/glycogen phosphorylase"/>
    <property type="match status" value="1"/>
</dbReference>
<sequence length="374" mass="42130">MKQKKNICITINALVMGGAEKQSVLLAQALKPFHNVILVVVDPTKEVYAPRLKTIQEEGIETIFLPKSIFGKTQVLFKLFKKKKIEYTFSFLATDTVLSAIVGKLSGVKYRIGGIRSSSWPKWKFRALKATHNYLLDYTIANNYAGYQVAIDFGFTPKIFVIPNGIEIRELHEKADDADQIKMISLGRLALPKRYDIAIQTIAHLKTIIHENISLKYTIVGQGPEYDSILEQIKKHDVKEEIDVVTDATDMYAMLDTANIYLCTSSFEGISNALMEAMNCAMPIIATDVGDNSRLVLDTKNGFLAEVNDYKNLAQKVKQLIENPQLRAEMGKHSYTHLIDNFSFEAFQKKYLDFIANIDDVAIKDGDFEIKGKA</sequence>
<keyword evidence="2" id="KW-0808">Transferase</keyword>
<evidence type="ECO:0000313" key="3">
    <source>
        <dbReference type="Proteomes" id="UP000310314"/>
    </source>
</evidence>
<comment type="caution">
    <text evidence="2">The sequence shown here is derived from an EMBL/GenBank/DDBJ whole genome shotgun (WGS) entry which is preliminary data.</text>
</comment>